<dbReference type="GO" id="GO:0005509">
    <property type="term" value="F:calcium ion binding"/>
    <property type="evidence" value="ECO:0007669"/>
    <property type="project" value="InterPro"/>
</dbReference>
<dbReference type="GO" id="GO:0009409">
    <property type="term" value="P:response to cold"/>
    <property type="evidence" value="ECO:0007669"/>
    <property type="project" value="TreeGrafter"/>
</dbReference>
<dbReference type="PANTHER" id="PTHR10502">
    <property type="entry name" value="ANNEXIN"/>
    <property type="match status" value="1"/>
</dbReference>
<dbReference type="InterPro" id="IPR018502">
    <property type="entry name" value="Annexin_repeat"/>
</dbReference>
<dbReference type="GO" id="GO:0009651">
    <property type="term" value="P:response to salt stress"/>
    <property type="evidence" value="ECO:0007669"/>
    <property type="project" value="TreeGrafter"/>
</dbReference>
<dbReference type="GO" id="GO:0005544">
    <property type="term" value="F:calcium-dependent phospholipid binding"/>
    <property type="evidence" value="ECO:0007669"/>
    <property type="project" value="InterPro"/>
</dbReference>
<evidence type="ECO:0000313" key="4">
    <source>
        <dbReference type="Proteomes" id="UP001327560"/>
    </source>
</evidence>
<dbReference type="Proteomes" id="UP001327560">
    <property type="component" value="Chromosome 5"/>
</dbReference>
<sequence length="318" mass="36589">MELSYVSSSSSMTCKNECQEIHATRNQLNLLGRALAHRSLAERRQIKEAYRAMYGEDLIEHLQKTYLTNSNDEMCIMLYLWMLEPHERDAILANYAIECRVTDYKALFEIYTRQKLNQLFFTKQAYLTKFKRHLDQDIIAEPSNSYQKLLLALAASHNSHQADASQHIAKCDAKRLYEARHCSTGATDESVVLEIFSKRSIPQLRLTLSSYKRIYGHEYTKALKKGMSGEFEESVRIVIKCIYNPSEYYSKMINKSIKIGAADRSVLTRVMLGSTDVGIKEVKSAFEKRYGRNLQDAICESVPDDDYRDFILALTNAP</sequence>
<dbReference type="Gene3D" id="1.10.220.10">
    <property type="entry name" value="Annexin"/>
    <property type="match status" value="4"/>
</dbReference>
<organism evidence="3 4">
    <name type="scientific">Canna indica</name>
    <name type="common">Indian-shot</name>
    <dbReference type="NCBI Taxonomy" id="4628"/>
    <lineage>
        <taxon>Eukaryota</taxon>
        <taxon>Viridiplantae</taxon>
        <taxon>Streptophyta</taxon>
        <taxon>Embryophyta</taxon>
        <taxon>Tracheophyta</taxon>
        <taxon>Spermatophyta</taxon>
        <taxon>Magnoliopsida</taxon>
        <taxon>Liliopsida</taxon>
        <taxon>Zingiberales</taxon>
        <taxon>Cannaceae</taxon>
        <taxon>Canna</taxon>
    </lineage>
</organism>
<dbReference type="GO" id="GO:0001786">
    <property type="term" value="F:phosphatidylserine binding"/>
    <property type="evidence" value="ECO:0007669"/>
    <property type="project" value="TreeGrafter"/>
</dbReference>
<proteinExistence type="predicted"/>
<keyword evidence="2" id="KW-0041">Annexin</keyword>
<accession>A0AAQ3KH91</accession>
<dbReference type="AlphaFoldDB" id="A0AAQ3KH91"/>
<dbReference type="PANTHER" id="PTHR10502:SF190">
    <property type="entry name" value="OS09G0453300 PROTEIN"/>
    <property type="match status" value="1"/>
</dbReference>
<dbReference type="EMBL" id="CP136894">
    <property type="protein sequence ID" value="WOL08799.1"/>
    <property type="molecule type" value="Genomic_DNA"/>
</dbReference>
<name>A0AAQ3KH91_9LILI</name>
<evidence type="ECO:0008006" key="5">
    <source>
        <dbReference type="Google" id="ProtNLM"/>
    </source>
</evidence>
<dbReference type="InterPro" id="IPR037104">
    <property type="entry name" value="Annexin_sf"/>
</dbReference>
<keyword evidence="4" id="KW-1185">Reference proteome</keyword>
<dbReference type="SUPFAM" id="SSF47874">
    <property type="entry name" value="Annexin"/>
    <property type="match status" value="1"/>
</dbReference>
<protein>
    <recommendedName>
        <fullName evidence="5">Annexin</fullName>
    </recommendedName>
</protein>
<dbReference type="Pfam" id="PF00191">
    <property type="entry name" value="Annexin"/>
    <property type="match status" value="3"/>
</dbReference>
<dbReference type="GO" id="GO:0009408">
    <property type="term" value="P:response to heat"/>
    <property type="evidence" value="ECO:0007669"/>
    <property type="project" value="TreeGrafter"/>
</dbReference>
<dbReference type="GO" id="GO:0009414">
    <property type="term" value="P:response to water deprivation"/>
    <property type="evidence" value="ECO:0007669"/>
    <property type="project" value="TreeGrafter"/>
</dbReference>
<keyword evidence="1" id="KW-0677">Repeat</keyword>
<dbReference type="SMART" id="SM00335">
    <property type="entry name" value="ANX"/>
    <property type="match status" value="4"/>
</dbReference>
<evidence type="ECO:0000313" key="3">
    <source>
        <dbReference type="EMBL" id="WOL08799.1"/>
    </source>
</evidence>
<evidence type="ECO:0000256" key="2">
    <source>
        <dbReference type="ARBA" id="ARBA00023216"/>
    </source>
</evidence>
<dbReference type="PROSITE" id="PS51897">
    <property type="entry name" value="ANNEXIN_2"/>
    <property type="match status" value="2"/>
</dbReference>
<evidence type="ECO:0000256" key="1">
    <source>
        <dbReference type="ARBA" id="ARBA00022737"/>
    </source>
</evidence>
<reference evidence="3 4" key="1">
    <citation type="submission" date="2023-10" db="EMBL/GenBank/DDBJ databases">
        <title>Chromosome-scale genome assembly provides insights into flower coloration mechanisms of Canna indica.</title>
        <authorList>
            <person name="Li C."/>
        </authorList>
    </citation>
    <scope>NUCLEOTIDE SEQUENCE [LARGE SCALE GENOMIC DNA]</scope>
    <source>
        <tissue evidence="3">Flower</tissue>
    </source>
</reference>
<dbReference type="GO" id="GO:0005886">
    <property type="term" value="C:plasma membrane"/>
    <property type="evidence" value="ECO:0007669"/>
    <property type="project" value="TreeGrafter"/>
</dbReference>
<gene>
    <name evidence="3" type="ORF">Cni_G17552</name>
</gene>
<dbReference type="GO" id="GO:0005737">
    <property type="term" value="C:cytoplasm"/>
    <property type="evidence" value="ECO:0007669"/>
    <property type="project" value="TreeGrafter"/>
</dbReference>